<evidence type="ECO:0008006" key="3">
    <source>
        <dbReference type="Google" id="ProtNLM"/>
    </source>
</evidence>
<dbReference type="PANTHER" id="PTHR28066">
    <property type="entry name" value="37S RIBOSOMAL PROTEIN MRP10, MITOCHONDRIAL"/>
    <property type="match status" value="1"/>
</dbReference>
<organism evidence="1 2">
    <name type="scientific">Wickerhamomyces pijperi</name>
    <name type="common">Yeast</name>
    <name type="synonym">Pichia pijperi</name>
    <dbReference type="NCBI Taxonomy" id="599730"/>
    <lineage>
        <taxon>Eukaryota</taxon>
        <taxon>Fungi</taxon>
        <taxon>Dikarya</taxon>
        <taxon>Ascomycota</taxon>
        <taxon>Saccharomycotina</taxon>
        <taxon>Saccharomycetes</taxon>
        <taxon>Phaffomycetales</taxon>
        <taxon>Wickerhamomycetaceae</taxon>
        <taxon>Wickerhamomyces</taxon>
    </lineage>
</organism>
<proteinExistence type="predicted"/>
<protein>
    <recommendedName>
        <fullName evidence="3">37S ribosomal protein mrp10, mitochondrial</fullName>
    </recommendedName>
</protein>
<dbReference type="GO" id="GO:0003735">
    <property type="term" value="F:structural constituent of ribosome"/>
    <property type="evidence" value="ECO:0007669"/>
    <property type="project" value="InterPro"/>
</dbReference>
<evidence type="ECO:0000313" key="1">
    <source>
        <dbReference type="EMBL" id="KAH3683063.1"/>
    </source>
</evidence>
<evidence type="ECO:0000313" key="2">
    <source>
        <dbReference type="Proteomes" id="UP000774326"/>
    </source>
</evidence>
<reference evidence="1" key="1">
    <citation type="journal article" date="2021" name="Open Biol.">
        <title>Shared evolutionary footprints suggest mitochondrial oxidative damage underlies multiple complex I losses in fungi.</title>
        <authorList>
            <person name="Schikora-Tamarit M.A."/>
            <person name="Marcet-Houben M."/>
            <person name="Nosek J."/>
            <person name="Gabaldon T."/>
        </authorList>
    </citation>
    <scope>NUCLEOTIDE SEQUENCE</scope>
    <source>
        <strain evidence="1">CBS2887</strain>
    </source>
</reference>
<dbReference type="AlphaFoldDB" id="A0A9P8Q2Z9"/>
<dbReference type="PANTHER" id="PTHR28066:SF1">
    <property type="entry name" value="SMALL RIBOSOMAL SUBUNIT PROTEIN MS37"/>
    <property type="match status" value="1"/>
</dbReference>
<dbReference type="EMBL" id="JAEUBG010003245">
    <property type="protein sequence ID" value="KAH3683063.1"/>
    <property type="molecule type" value="Genomic_DNA"/>
</dbReference>
<dbReference type="GO" id="GO:0005763">
    <property type="term" value="C:mitochondrial small ribosomal subunit"/>
    <property type="evidence" value="ECO:0007669"/>
    <property type="project" value="TreeGrafter"/>
</dbReference>
<sequence length="142" mass="15884">MPQTIEEVKSNKLLTKVFESRSDTFHFLFVHSSQVTTTAPLHTHIYPHIIMSSNRGVVRLPKLERLRVKNPVVEQGASPCIVLMSSLLNCWASNGEGNALCKELETNLKGCMETRTRGKAARSSINYHANRLFPRVGGKAHD</sequence>
<reference evidence="1" key="2">
    <citation type="submission" date="2021-01" db="EMBL/GenBank/DDBJ databases">
        <authorList>
            <person name="Schikora-Tamarit M.A."/>
        </authorList>
    </citation>
    <scope>NUCLEOTIDE SEQUENCE</scope>
    <source>
        <strain evidence="1">CBS2887</strain>
    </source>
</reference>
<comment type="caution">
    <text evidence="1">The sequence shown here is derived from an EMBL/GenBank/DDBJ whole genome shotgun (WGS) entry which is preliminary data.</text>
</comment>
<keyword evidence="2" id="KW-1185">Reference proteome</keyword>
<name>A0A9P8Q2Z9_WICPI</name>
<dbReference type="InterPro" id="IPR017264">
    <property type="entry name" value="Ribosomal_mS37_fun"/>
</dbReference>
<gene>
    <name evidence="1" type="ORF">WICPIJ_005972</name>
</gene>
<dbReference type="OrthoDB" id="2210at2759"/>
<dbReference type="GO" id="GO:0032543">
    <property type="term" value="P:mitochondrial translation"/>
    <property type="evidence" value="ECO:0007669"/>
    <property type="project" value="InterPro"/>
</dbReference>
<accession>A0A9P8Q2Z9</accession>
<dbReference type="Proteomes" id="UP000774326">
    <property type="component" value="Unassembled WGS sequence"/>
</dbReference>